<proteinExistence type="predicted"/>
<sequence length="230" mass="27047">MCRRIMTHYMHHDVASPMVIDVFGNEPQIYANPLRTNFHRCELELMRPPQQPLQWLLNTPLETCPYHSCCLPHLQVEYCDDIYHDKEWEEDSLEPEECHNFILEHHHECLPYFGGELPAHYEKIPATWRGLARLRGGIEDWFPEFSHDPKHRAAWEAGCFAECEKLYNLENDLETLVAVAQDLAESRPACPRRILKGAQNQVLVLEEELAKQRRLVFHQFEWASDPCDIC</sequence>
<organism evidence="1 2">
    <name type="scientific">Xylaria curta</name>
    <dbReference type="NCBI Taxonomy" id="42375"/>
    <lineage>
        <taxon>Eukaryota</taxon>
        <taxon>Fungi</taxon>
        <taxon>Dikarya</taxon>
        <taxon>Ascomycota</taxon>
        <taxon>Pezizomycotina</taxon>
        <taxon>Sordariomycetes</taxon>
        <taxon>Xylariomycetidae</taxon>
        <taxon>Xylariales</taxon>
        <taxon>Xylariaceae</taxon>
        <taxon>Xylaria</taxon>
    </lineage>
</organism>
<reference evidence="1" key="1">
    <citation type="submission" date="2022-10" db="EMBL/GenBank/DDBJ databases">
        <title>Genome Sequence of Xylaria curta.</title>
        <authorList>
            <person name="Buettner E."/>
        </authorList>
    </citation>
    <scope>NUCLEOTIDE SEQUENCE</scope>
    <source>
        <strain evidence="1">Babe10</strain>
    </source>
</reference>
<name>A0ACC1PMX4_9PEZI</name>
<protein>
    <submittedName>
        <fullName evidence="1">Uncharacterized protein</fullName>
    </submittedName>
</protein>
<evidence type="ECO:0000313" key="2">
    <source>
        <dbReference type="Proteomes" id="UP001143856"/>
    </source>
</evidence>
<keyword evidence="2" id="KW-1185">Reference proteome</keyword>
<accession>A0ACC1PMX4</accession>
<evidence type="ECO:0000313" key="1">
    <source>
        <dbReference type="EMBL" id="KAJ2996041.1"/>
    </source>
</evidence>
<dbReference type="Proteomes" id="UP001143856">
    <property type="component" value="Unassembled WGS sequence"/>
</dbReference>
<gene>
    <name evidence="1" type="ORF">NUW58_g1103</name>
</gene>
<comment type="caution">
    <text evidence="1">The sequence shown here is derived from an EMBL/GenBank/DDBJ whole genome shotgun (WGS) entry which is preliminary data.</text>
</comment>
<dbReference type="EMBL" id="JAPDGR010000111">
    <property type="protein sequence ID" value="KAJ2996041.1"/>
    <property type="molecule type" value="Genomic_DNA"/>
</dbReference>